<keyword evidence="3" id="KW-1185">Reference proteome</keyword>
<dbReference type="InterPro" id="IPR036291">
    <property type="entry name" value="NAD(P)-bd_dom_sf"/>
</dbReference>
<dbReference type="EMBL" id="BOMH01000001">
    <property type="protein sequence ID" value="GID62298.1"/>
    <property type="molecule type" value="Genomic_DNA"/>
</dbReference>
<dbReference type="InterPro" id="IPR013154">
    <property type="entry name" value="ADH-like_N"/>
</dbReference>
<dbReference type="InterPro" id="IPR051397">
    <property type="entry name" value="Zn-ADH-like_protein"/>
</dbReference>
<dbReference type="PANTHER" id="PTHR43677:SF4">
    <property type="entry name" value="QUINONE OXIDOREDUCTASE-LIKE PROTEIN 2"/>
    <property type="match status" value="1"/>
</dbReference>
<proteinExistence type="predicted"/>
<dbReference type="RefSeq" id="WP_203737526.1">
    <property type="nucleotide sequence ID" value="NZ_BAAAUC010000002.1"/>
</dbReference>
<dbReference type="AlphaFoldDB" id="A0A919IAZ5"/>
<protein>
    <submittedName>
        <fullName evidence="2">NADPH:quinone reductase</fullName>
    </submittedName>
</protein>
<name>A0A919IAZ5_9ACTN</name>
<dbReference type="Pfam" id="PF08240">
    <property type="entry name" value="ADH_N"/>
    <property type="match status" value="1"/>
</dbReference>
<dbReference type="Proteomes" id="UP000619479">
    <property type="component" value="Unassembled WGS sequence"/>
</dbReference>
<dbReference type="SUPFAM" id="SSF50129">
    <property type="entry name" value="GroES-like"/>
    <property type="match status" value="1"/>
</dbReference>
<dbReference type="PANTHER" id="PTHR43677">
    <property type="entry name" value="SHORT-CHAIN DEHYDROGENASE/REDUCTASE"/>
    <property type="match status" value="1"/>
</dbReference>
<feature type="domain" description="Enoyl reductase (ER)" evidence="1">
    <location>
        <begin position="17"/>
        <end position="339"/>
    </location>
</feature>
<evidence type="ECO:0000259" key="1">
    <source>
        <dbReference type="SMART" id="SM00829"/>
    </source>
</evidence>
<dbReference type="GO" id="GO:0016491">
    <property type="term" value="F:oxidoreductase activity"/>
    <property type="evidence" value="ECO:0007669"/>
    <property type="project" value="InterPro"/>
</dbReference>
<evidence type="ECO:0000313" key="3">
    <source>
        <dbReference type="Proteomes" id="UP000619479"/>
    </source>
</evidence>
<sequence length="341" mass="36162">MTSSVSTTEVVMPGLVGPDGFETRRRVLPDPAPGEVLVTVEATGISFAEHAMRLGRYPGQPSFPFVPGYDLVGAVTATGPGAEAALLGHRVAAMTKTGGWATHALLKVADVVPVPAGPDSAEVEALVVNGLTAYQMLHRRAKVRAGQTILVHGVNGGVGTTLSQLALHAGVRVIGTSSPRHHEALRELGVLPVDYNDPDLARRVRELAPTGVDAVFDHIGGKSITRSWGLLARGGTLVSYAMLKDTGPMIPAFVALLGRLAWLNVLPNGRRAGFFDVWGGKLLRPKRFRSNLHQDLSTVFSLLADGILRPQIAARLPLTRIQEAVELAESHTIVGKVVLLP</sequence>
<dbReference type="InterPro" id="IPR011032">
    <property type="entry name" value="GroES-like_sf"/>
</dbReference>
<dbReference type="Gene3D" id="3.40.50.720">
    <property type="entry name" value="NAD(P)-binding Rossmann-like Domain"/>
    <property type="match status" value="1"/>
</dbReference>
<organism evidence="2 3">
    <name type="scientific">Actinoplanes cyaneus</name>
    <dbReference type="NCBI Taxonomy" id="52696"/>
    <lineage>
        <taxon>Bacteria</taxon>
        <taxon>Bacillati</taxon>
        <taxon>Actinomycetota</taxon>
        <taxon>Actinomycetes</taxon>
        <taxon>Micromonosporales</taxon>
        <taxon>Micromonosporaceae</taxon>
        <taxon>Actinoplanes</taxon>
    </lineage>
</organism>
<reference evidence="2" key="1">
    <citation type="submission" date="2021-01" db="EMBL/GenBank/DDBJ databases">
        <title>Whole genome shotgun sequence of Actinoplanes cyaneus NBRC 14990.</title>
        <authorList>
            <person name="Komaki H."/>
            <person name="Tamura T."/>
        </authorList>
    </citation>
    <scope>NUCLEOTIDE SEQUENCE</scope>
    <source>
        <strain evidence="2">NBRC 14990</strain>
    </source>
</reference>
<dbReference type="Pfam" id="PF13602">
    <property type="entry name" value="ADH_zinc_N_2"/>
    <property type="match status" value="1"/>
</dbReference>
<dbReference type="CDD" id="cd08273">
    <property type="entry name" value="MDR8"/>
    <property type="match status" value="1"/>
</dbReference>
<gene>
    <name evidence="2" type="primary">qor_1</name>
    <name evidence="2" type="ORF">Acy02nite_01790</name>
</gene>
<dbReference type="InterPro" id="IPR020843">
    <property type="entry name" value="ER"/>
</dbReference>
<dbReference type="SMART" id="SM00829">
    <property type="entry name" value="PKS_ER"/>
    <property type="match status" value="1"/>
</dbReference>
<dbReference type="SUPFAM" id="SSF51735">
    <property type="entry name" value="NAD(P)-binding Rossmann-fold domains"/>
    <property type="match status" value="1"/>
</dbReference>
<accession>A0A919IAZ5</accession>
<evidence type="ECO:0000313" key="2">
    <source>
        <dbReference type="EMBL" id="GID62298.1"/>
    </source>
</evidence>
<dbReference type="Gene3D" id="3.90.180.10">
    <property type="entry name" value="Medium-chain alcohol dehydrogenases, catalytic domain"/>
    <property type="match status" value="1"/>
</dbReference>
<comment type="caution">
    <text evidence="2">The sequence shown here is derived from an EMBL/GenBank/DDBJ whole genome shotgun (WGS) entry which is preliminary data.</text>
</comment>